<protein>
    <submittedName>
        <fullName evidence="2">Uncharacterized protein</fullName>
    </submittedName>
</protein>
<evidence type="ECO:0000256" key="1">
    <source>
        <dbReference type="SAM" id="MobiDB-lite"/>
    </source>
</evidence>
<dbReference type="AlphaFoldDB" id="A0A7R9DFU7"/>
<organism evidence="2">
    <name type="scientific">Timema poppense</name>
    <name type="common">Walking stick</name>
    <dbReference type="NCBI Taxonomy" id="170557"/>
    <lineage>
        <taxon>Eukaryota</taxon>
        <taxon>Metazoa</taxon>
        <taxon>Ecdysozoa</taxon>
        <taxon>Arthropoda</taxon>
        <taxon>Hexapoda</taxon>
        <taxon>Insecta</taxon>
        <taxon>Pterygota</taxon>
        <taxon>Neoptera</taxon>
        <taxon>Polyneoptera</taxon>
        <taxon>Phasmatodea</taxon>
        <taxon>Timematodea</taxon>
        <taxon>Timematoidea</taxon>
        <taxon>Timematidae</taxon>
        <taxon>Timema</taxon>
    </lineage>
</organism>
<proteinExistence type="predicted"/>
<evidence type="ECO:0000313" key="2">
    <source>
        <dbReference type="EMBL" id="CAD7413877.1"/>
    </source>
</evidence>
<name>A0A7R9DFU7_TIMPO</name>
<reference evidence="2" key="1">
    <citation type="submission" date="2020-11" db="EMBL/GenBank/DDBJ databases">
        <authorList>
            <person name="Tran Van P."/>
        </authorList>
    </citation>
    <scope>NUCLEOTIDE SEQUENCE</scope>
</reference>
<dbReference type="EMBL" id="OD007306">
    <property type="protein sequence ID" value="CAD7413877.1"/>
    <property type="molecule type" value="Genomic_DNA"/>
</dbReference>
<feature type="compositionally biased region" description="Basic and acidic residues" evidence="1">
    <location>
        <begin position="7"/>
        <end position="39"/>
    </location>
</feature>
<sequence>MSGKGVKCGEGDHEEKKVVRRRESNSQSEKRKGVMEGKENQAYQPDGELHDSQGNFAKSDNPLFNSCEPHGVTNWSVRVGTCSRAPLQGALGHAFCSRFSVFLLGMGVQGVVLPPLRVPGF</sequence>
<feature type="region of interest" description="Disordered" evidence="1">
    <location>
        <begin position="1"/>
        <end position="55"/>
    </location>
</feature>
<accession>A0A7R9DFU7</accession>
<gene>
    <name evidence="2" type="ORF">TPSB3V08_LOCUS9307</name>
</gene>